<comment type="caution">
    <text evidence="6">The sequence shown here is derived from an EMBL/GenBank/DDBJ whole genome shotgun (WGS) entry which is preliminary data.</text>
</comment>
<dbReference type="PROSITE" id="PS50921">
    <property type="entry name" value="ANTAR"/>
    <property type="match status" value="1"/>
</dbReference>
<proteinExistence type="predicted"/>
<reference evidence="6 7" key="1">
    <citation type="submission" date="2017-07" db="EMBL/GenBank/DDBJ databases">
        <title>Amycolatopsis thailandensis Genome sequencing and assembly.</title>
        <authorList>
            <person name="Kaur N."/>
            <person name="Mayilraj S."/>
        </authorList>
    </citation>
    <scope>NUCLEOTIDE SEQUENCE [LARGE SCALE GENOMIC DNA]</scope>
    <source>
        <strain evidence="6 7">JCM 16380</strain>
    </source>
</reference>
<organism evidence="6 7">
    <name type="scientific">Amycolatopsis thailandensis</name>
    <dbReference type="NCBI Taxonomy" id="589330"/>
    <lineage>
        <taxon>Bacteria</taxon>
        <taxon>Bacillati</taxon>
        <taxon>Actinomycetota</taxon>
        <taxon>Actinomycetes</taxon>
        <taxon>Pseudonocardiales</taxon>
        <taxon>Pseudonocardiaceae</taxon>
        <taxon>Amycolatopsis</taxon>
    </lineage>
</organism>
<keyword evidence="2" id="KW-0418">Kinase</keyword>
<dbReference type="GO" id="GO:0003723">
    <property type="term" value="F:RNA binding"/>
    <property type="evidence" value="ECO:0007669"/>
    <property type="project" value="InterPro"/>
</dbReference>
<evidence type="ECO:0000313" key="6">
    <source>
        <dbReference type="EMBL" id="OXM44013.1"/>
    </source>
</evidence>
<sequence>MVTEREARIADAVLDLSHRAGNPDASDLLEDLAAHLHALLHVQDVAITQWDRHGGAGRTIATGELGHELVHAQVELTEGPCWDSARSREAIGPVRFGPGDRRWPRFGRYVRAAGITAVTTVPIRTHGEETSVLILVNTRDPVLSGLELRLARIFSDAAIACVAQRHSTHGLRQTVDQLQGALNSRVVIEQAKGVLSERFGVSVGEAFRRLHAHARQRRLKLRDLASDVASGGGPREFNP</sequence>
<protein>
    <submittedName>
        <fullName evidence="6">Transcription antitermination regulator</fullName>
    </submittedName>
</protein>
<dbReference type="GO" id="GO:0016301">
    <property type="term" value="F:kinase activity"/>
    <property type="evidence" value="ECO:0007669"/>
    <property type="project" value="UniProtKB-KW"/>
</dbReference>
<dbReference type="AlphaFoldDB" id="A0A229RBF7"/>
<dbReference type="PIRSF" id="PIRSF036625">
    <property type="entry name" value="GAF_ANTAR"/>
    <property type="match status" value="1"/>
</dbReference>
<dbReference type="SUPFAM" id="SSF55781">
    <property type="entry name" value="GAF domain-like"/>
    <property type="match status" value="1"/>
</dbReference>
<dbReference type="RefSeq" id="WP_093939274.1">
    <property type="nucleotide sequence ID" value="NZ_NMQT01000200.1"/>
</dbReference>
<dbReference type="OrthoDB" id="3630926at2"/>
<dbReference type="Pfam" id="PF01590">
    <property type="entry name" value="GAF"/>
    <property type="match status" value="1"/>
</dbReference>
<evidence type="ECO:0000256" key="1">
    <source>
        <dbReference type="ARBA" id="ARBA00022679"/>
    </source>
</evidence>
<evidence type="ECO:0000256" key="3">
    <source>
        <dbReference type="ARBA" id="ARBA00023015"/>
    </source>
</evidence>
<dbReference type="InterPro" id="IPR012074">
    <property type="entry name" value="GAF_ANTAR"/>
</dbReference>
<keyword evidence="7" id="KW-1185">Reference proteome</keyword>
<dbReference type="InterPro" id="IPR003018">
    <property type="entry name" value="GAF"/>
</dbReference>
<name>A0A229RBF7_9PSEU</name>
<accession>A0A229RBF7</accession>
<dbReference type="EMBL" id="NMQT01000200">
    <property type="protein sequence ID" value="OXM44013.1"/>
    <property type="molecule type" value="Genomic_DNA"/>
</dbReference>
<dbReference type="SUPFAM" id="SSF52172">
    <property type="entry name" value="CheY-like"/>
    <property type="match status" value="1"/>
</dbReference>
<dbReference type="SMART" id="SM01012">
    <property type="entry name" value="ANTAR"/>
    <property type="match status" value="1"/>
</dbReference>
<dbReference type="Gene3D" id="1.10.10.10">
    <property type="entry name" value="Winged helix-like DNA-binding domain superfamily/Winged helix DNA-binding domain"/>
    <property type="match status" value="1"/>
</dbReference>
<evidence type="ECO:0000313" key="7">
    <source>
        <dbReference type="Proteomes" id="UP000215223"/>
    </source>
</evidence>
<dbReference type="InterPro" id="IPR029016">
    <property type="entry name" value="GAF-like_dom_sf"/>
</dbReference>
<feature type="domain" description="ANTAR" evidence="5">
    <location>
        <begin position="168"/>
        <end position="229"/>
    </location>
</feature>
<dbReference type="Pfam" id="PF03861">
    <property type="entry name" value="ANTAR"/>
    <property type="match status" value="1"/>
</dbReference>
<dbReference type="Proteomes" id="UP000215223">
    <property type="component" value="Unassembled WGS sequence"/>
</dbReference>
<keyword evidence="1" id="KW-0808">Transferase</keyword>
<evidence type="ECO:0000256" key="2">
    <source>
        <dbReference type="ARBA" id="ARBA00022777"/>
    </source>
</evidence>
<dbReference type="InterPro" id="IPR005561">
    <property type="entry name" value="ANTAR"/>
</dbReference>
<evidence type="ECO:0000259" key="5">
    <source>
        <dbReference type="PROSITE" id="PS50921"/>
    </source>
</evidence>
<dbReference type="InterPro" id="IPR011006">
    <property type="entry name" value="CheY-like_superfamily"/>
</dbReference>
<evidence type="ECO:0000256" key="4">
    <source>
        <dbReference type="ARBA" id="ARBA00023163"/>
    </source>
</evidence>
<keyword evidence="3" id="KW-0805">Transcription regulation</keyword>
<keyword evidence="4" id="KW-0804">Transcription</keyword>
<dbReference type="InterPro" id="IPR036388">
    <property type="entry name" value="WH-like_DNA-bd_sf"/>
</dbReference>
<gene>
    <name evidence="6" type="ORF">CFP71_40995</name>
</gene>
<dbReference type="Gene3D" id="3.30.450.40">
    <property type="match status" value="1"/>
</dbReference>